<evidence type="ECO:0000313" key="2">
    <source>
        <dbReference type="Proteomes" id="UP000297635"/>
    </source>
</evidence>
<dbReference type="AlphaFoldDB" id="A0A4Z0V1H6"/>
<proteinExistence type="predicted"/>
<reference evidence="1 2" key="1">
    <citation type="submission" date="2019-02" db="EMBL/GenBank/DDBJ databases">
        <title>Isolation and identification of novel species under the genus Muribaculum.</title>
        <authorList>
            <person name="Miyake S."/>
            <person name="Ding Y."/>
            <person name="Low A."/>
            <person name="Soh M."/>
            <person name="Seedorf H."/>
        </authorList>
    </citation>
    <scope>NUCLEOTIDE SEQUENCE [LARGE SCALE GENOMIC DNA]</scope>
    <source>
        <strain evidence="1 2">TLL-A3</strain>
    </source>
</reference>
<protein>
    <submittedName>
        <fullName evidence="1">Uncharacterized protein</fullName>
    </submittedName>
</protein>
<dbReference type="EMBL" id="SJSA01000002">
    <property type="protein sequence ID" value="TGG36250.1"/>
    <property type="molecule type" value="Genomic_DNA"/>
</dbReference>
<name>A0A4Z0V1H6_9BACT</name>
<accession>A0A4Z0V1H6</accession>
<comment type="caution">
    <text evidence="1">The sequence shown here is derived from an EMBL/GenBank/DDBJ whole genome shotgun (WGS) entry which is preliminary data.</text>
</comment>
<dbReference type="Proteomes" id="UP000297635">
    <property type="component" value="Unassembled WGS sequence"/>
</dbReference>
<gene>
    <name evidence="1" type="ORF">EZ315_10270</name>
</gene>
<keyword evidence="2" id="KW-1185">Reference proteome</keyword>
<sequence length="70" mass="8227">MEGVNRGWYTGVPLHRVQWWGARSERLRDRFRYHRKLTSLTPSIYILGCSTAWTADFSFRCLISDLTAYG</sequence>
<evidence type="ECO:0000313" key="1">
    <source>
        <dbReference type="EMBL" id="TGG36250.1"/>
    </source>
</evidence>
<organism evidence="1 2">
    <name type="scientific">Duncaniella freteri</name>
    <dbReference type="NCBI Taxonomy" id="2530391"/>
    <lineage>
        <taxon>Bacteria</taxon>
        <taxon>Pseudomonadati</taxon>
        <taxon>Bacteroidota</taxon>
        <taxon>Bacteroidia</taxon>
        <taxon>Bacteroidales</taxon>
        <taxon>Muribaculaceae</taxon>
        <taxon>Duncaniella</taxon>
    </lineage>
</organism>